<feature type="transmembrane region" description="Helical" evidence="1">
    <location>
        <begin position="12"/>
        <end position="37"/>
    </location>
</feature>
<keyword evidence="1" id="KW-1133">Transmembrane helix</keyword>
<dbReference type="Pfam" id="PF08592">
    <property type="entry name" value="Anthrone_oxy"/>
    <property type="match status" value="1"/>
</dbReference>
<gene>
    <name evidence="2" type="ORF">NIES37_45640</name>
</gene>
<keyword evidence="1" id="KW-0812">Transmembrane</keyword>
<dbReference type="AlphaFoldDB" id="A0A1Z4N497"/>
<dbReference type="EMBL" id="AP018248">
    <property type="protein sequence ID" value="BAZ00569.1"/>
    <property type="molecule type" value="Genomic_DNA"/>
</dbReference>
<evidence type="ECO:0000313" key="3">
    <source>
        <dbReference type="Proteomes" id="UP000218785"/>
    </source>
</evidence>
<dbReference type="InterPro" id="IPR013901">
    <property type="entry name" value="Anthrone_oxy"/>
</dbReference>
<sequence>MTNVNYLLLTLKLFTVLGCSLVAGVFFAFSTFVMNALARLQPREGIVAMQSINITAINPWFMVALFGTALACLFLAIASLSKLHQPGAVYLLLGSLFYLVGTILVTIAFNVPLNDALAIAKPDSTEGANLWARYLANWTFWNHVRTIAAFSAAALLAIALCKQTASTNF</sequence>
<evidence type="ECO:0000313" key="2">
    <source>
        <dbReference type="EMBL" id="BAZ00569.1"/>
    </source>
</evidence>
<name>A0A1Z4N497_9CYAN</name>
<protein>
    <recommendedName>
        <fullName evidence="4">Integral membrane protein-like protein</fullName>
    </recommendedName>
</protein>
<dbReference type="Proteomes" id="UP000218785">
    <property type="component" value="Chromosome"/>
</dbReference>
<evidence type="ECO:0000256" key="1">
    <source>
        <dbReference type="SAM" id="Phobius"/>
    </source>
</evidence>
<keyword evidence="3" id="KW-1185">Reference proteome</keyword>
<feature type="transmembrane region" description="Helical" evidence="1">
    <location>
        <begin position="57"/>
        <end position="77"/>
    </location>
</feature>
<keyword evidence="1" id="KW-0472">Membrane</keyword>
<accession>A0A1Z4N497</accession>
<proteinExistence type="predicted"/>
<dbReference type="RefSeq" id="WP_096579549.1">
    <property type="nucleotide sequence ID" value="NZ_CAWNJS010000001.1"/>
</dbReference>
<evidence type="ECO:0008006" key="4">
    <source>
        <dbReference type="Google" id="ProtNLM"/>
    </source>
</evidence>
<feature type="transmembrane region" description="Helical" evidence="1">
    <location>
        <begin position="89"/>
        <end position="109"/>
    </location>
</feature>
<dbReference type="KEGG" id="ttq:NIES37_45640"/>
<feature type="transmembrane region" description="Helical" evidence="1">
    <location>
        <begin position="140"/>
        <end position="161"/>
    </location>
</feature>
<organism evidence="2 3">
    <name type="scientific">Tolypothrix tenuis PCC 7101</name>
    <dbReference type="NCBI Taxonomy" id="231146"/>
    <lineage>
        <taxon>Bacteria</taxon>
        <taxon>Bacillati</taxon>
        <taxon>Cyanobacteriota</taxon>
        <taxon>Cyanophyceae</taxon>
        <taxon>Nostocales</taxon>
        <taxon>Tolypothrichaceae</taxon>
        <taxon>Tolypothrix</taxon>
    </lineage>
</organism>
<reference evidence="2 3" key="1">
    <citation type="submission" date="2017-06" db="EMBL/GenBank/DDBJ databases">
        <title>Genome sequencing of cyanobaciteial culture collection at National Institute for Environmental Studies (NIES).</title>
        <authorList>
            <person name="Hirose Y."/>
            <person name="Shimura Y."/>
            <person name="Fujisawa T."/>
            <person name="Nakamura Y."/>
            <person name="Kawachi M."/>
        </authorList>
    </citation>
    <scope>NUCLEOTIDE SEQUENCE [LARGE SCALE GENOMIC DNA]</scope>
    <source>
        <strain evidence="2 3">NIES-37</strain>
    </source>
</reference>